<dbReference type="InterPro" id="IPR013083">
    <property type="entry name" value="Znf_RING/FYVE/PHD"/>
</dbReference>
<keyword evidence="4" id="KW-0479">Metal-binding</keyword>
<evidence type="ECO:0000256" key="3">
    <source>
        <dbReference type="ARBA" id="ARBA00022679"/>
    </source>
</evidence>
<dbReference type="GO" id="GO:0016567">
    <property type="term" value="P:protein ubiquitination"/>
    <property type="evidence" value="ECO:0007669"/>
    <property type="project" value="InterPro"/>
</dbReference>
<proteinExistence type="predicted"/>
<evidence type="ECO:0000256" key="5">
    <source>
        <dbReference type="ARBA" id="ARBA00022737"/>
    </source>
</evidence>
<feature type="region of interest" description="Disordered" evidence="10">
    <location>
        <begin position="1"/>
        <end position="24"/>
    </location>
</feature>
<dbReference type="GO" id="GO:0061630">
    <property type="term" value="F:ubiquitin protein ligase activity"/>
    <property type="evidence" value="ECO:0007669"/>
    <property type="project" value="UniProtKB-EC"/>
</dbReference>
<dbReference type="EMBL" id="KI963919">
    <property type="protein sequence ID" value="EUC51133.1"/>
    <property type="molecule type" value="Genomic_DNA"/>
</dbReference>
<dbReference type="GO" id="GO:0008270">
    <property type="term" value="F:zinc ion binding"/>
    <property type="evidence" value="ECO:0007669"/>
    <property type="project" value="UniProtKB-KW"/>
</dbReference>
<dbReference type="HOGENOM" id="CLU_694427_0_0_1"/>
<dbReference type="InterPro" id="IPR002867">
    <property type="entry name" value="IBR_dom"/>
</dbReference>
<evidence type="ECO:0000259" key="11">
    <source>
        <dbReference type="PROSITE" id="PS50089"/>
    </source>
</evidence>
<dbReference type="Pfam" id="PF22191">
    <property type="entry name" value="IBR_1"/>
    <property type="match status" value="1"/>
</dbReference>
<feature type="region of interest" description="Disordered" evidence="10">
    <location>
        <begin position="61"/>
        <end position="125"/>
    </location>
</feature>
<protein>
    <recommendedName>
        <fullName evidence="2">RBR-type E3 ubiquitin transferase</fullName>
        <ecNumber evidence="2">2.3.2.31</ecNumber>
    </recommendedName>
</protein>
<keyword evidence="7" id="KW-0833">Ubl conjugation pathway</keyword>
<evidence type="ECO:0000313" key="14">
    <source>
        <dbReference type="Proteomes" id="UP000054032"/>
    </source>
</evidence>
<dbReference type="PANTHER" id="PTHR11685">
    <property type="entry name" value="RBR FAMILY RING FINGER AND IBR DOMAIN-CONTAINING"/>
    <property type="match status" value="1"/>
</dbReference>
<dbReference type="Gene3D" id="3.30.40.10">
    <property type="entry name" value="Zinc/RING finger domain, C3HC4 (zinc finger)"/>
    <property type="match status" value="1"/>
</dbReference>
<organism evidence="13 14">
    <name type="scientific">Bipolaris oryzae ATCC 44560</name>
    <dbReference type="NCBI Taxonomy" id="930090"/>
    <lineage>
        <taxon>Eukaryota</taxon>
        <taxon>Fungi</taxon>
        <taxon>Dikarya</taxon>
        <taxon>Ascomycota</taxon>
        <taxon>Pezizomycotina</taxon>
        <taxon>Dothideomycetes</taxon>
        <taxon>Pleosporomycetidae</taxon>
        <taxon>Pleosporales</taxon>
        <taxon>Pleosporineae</taxon>
        <taxon>Pleosporaceae</taxon>
        <taxon>Bipolaris</taxon>
    </lineage>
</organism>
<gene>
    <name evidence="13" type="ORF">COCMIDRAFT_21517</name>
</gene>
<evidence type="ECO:0000259" key="12">
    <source>
        <dbReference type="PROSITE" id="PS51873"/>
    </source>
</evidence>
<dbReference type="PROSITE" id="PS50089">
    <property type="entry name" value="ZF_RING_2"/>
    <property type="match status" value="1"/>
</dbReference>
<dbReference type="GeneID" id="19120076"/>
<comment type="catalytic activity">
    <reaction evidence="1">
        <text>[E2 ubiquitin-conjugating enzyme]-S-ubiquitinyl-L-cysteine + [acceptor protein]-L-lysine = [E2 ubiquitin-conjugating enzyme]-L-cysteine + [acceptor protein]-N(6)-ubiquitinyl-L-lysine.</text>
        <dbReference type="EC" id="2.3.2.31"/>
    </reaction>
</comment>
<evidence type="ECO:0000256" key="9">
    <source>
        <dbReference type="PROSITE-ProRule" id="PRU00175"/>
    </source>
</evidence>
<feature type="compositionally biased region" description="Basic and acidic residues" evidence="10">
    <location>
        <begin position="65"/>
        <end position="75"/>
    </location>
</feature>
<name>W6ZM92_COCMI</name>
<feature type="domain" description="RING-type" evidence="12">
    <location>
        <begin position="159"/>
        <end position="380"/>
    </location>
</feature>
<dbReference type="RefSeq" id="XP_007682332.1">
    <property type="nucleotide sequence ID" value="XM_007684142.1"/>
</dbReference>
<dbReference type="Proteomes" id="UP000054032">
    <property type="component" value="Unassembled WGS sequence"/>
</dbReference>
<evidence type="ECO:0000313" key="13">
    <source>
        <dbReference type="EMBL" id="EUC51133.1"/>
    </source>
</evidence>
<evidence type="ECO:0000256" key="8">
    <source>
        <dbReference type="ARBA" id="ARBA00022833"/>
    </source>
</evidence>
<evidence type="ECO:0000256" key="6">
    <source>
        <dbReference type="ARBA" id="ARBA00022771"/>
    </source>
</evidence>
<keyword evidence="8" id="KW-0862">Zinc</keyword>
<evidence type="ECO:0000256" key="2">
    <source>
        <dbReference type="ARBA" id="ARBA00012251"/>
    </source>
</evidence>
<feature type="domain" description="RING-type" evidence="11">
    <location>
        <begin position="163"/>
        <end position="214"/>
    </location>
</feature>
<keyword evidence="6 9" id="KW-0863">Zinc-finger</keyword>
<dbReference type="InterPro" id="IPR044066">
    <property type="entry name" value="TRIAD_supradom"/>
</dbReference>
<dbReference type="SMART" id="SM00647">
    <property type="entry name" value="IBR"/>
    <property type="match status" value="2"/>
</dbReference>
<evidence type="ECO:0000256" key="1">
    <source>
        <dbReference type="ARBA" id="ARBA00001798"/>
    </source>
</evidence>
<accession>W6ZM92</accession>
<evidence type="ECO:0000256" key="7">
    <source>
        <dbReference type="ARBA" id="ARBA00022786"/>
    </source>
</evidence>
<dbReference type="InterPro" id="IPR031127">
    <property type="entry name" value="E3_UB_ligase_RBR"/>
</dbReference>
<reference evidence="13 14" key="1">
    <citation type="journal article" date="2013" name="PLoS Genet.">
        <title>Comparative genome structure, secondary metabolite, and effector coding capacity across Cochliobolus pathogens.</title>
        <authorList>
            <person name="Condon B.J."/>
            <person name="Leng Y."/>
            <person name="Wu D."/>
            <person name="Bushley K.E."/>
            <person name="Ohm R.A."/>
            <person name="Otillar R."/>
            <person name="Martin J."/>
            <person name="Schackwitz W."/>
            <person name="Grimwood J."/>
            <person name="MohdZainudin N."/>
            <person name="Xue C."/>
            <person name="Wang R."/>
            <person name="Manning V.A."/>
            <person name="Dhillon B."/>
            <person name="Tu Z.J."/>
            <person name="Steffenson B.J."/>
            <person name="Salamov A."/>
            <person name="Sun H."/>
            <person name="Lowry S."/>
            <person name="LaButti K."/>
            <person name="Han J."/>
            <person name="Copeland A."/>
            <person name="Lindquist E."/>
            <person name="Barry K."/>
            <person name="Schmutz J."/>
            <person name="Baker S.E."/>
            <person name="Ciuffetti L.M."/>
            <person name="Grigoriev I.V."/>
            <person name="Zhong S."/>
            <person name="Turgeon B.G."/>
        </authorList>
    </citation>
    <scope>NUCLEOTIDE SEQUENCE [LARGE SCALE GENOMIC DNA]</scope>
    <source>
        <strain evidence="13 14">ATCC 44560</strain>
    </source>
</reference>
<feature type="compositionally biased region" description="Polar residues" evidence="10">
    <location>
        <begin position="8"/>
        <end position="22"/>
    </location>
</feature>
<evidence type="ECO:0000256" key="4">
    <source>
        <dbReference type="ARBA" id="ARBA00022723"/>
    </source>
</evidence>
<dbReference type="InterPro" id="IPR001841">
    <property type="entry name" value="Znf_RING"/>
</dbReference>
<dbReference type="SUPFAM" id="SSF57850">
    <property type="entry name" value="RING/U-box"/>
    <property type="match status" value="3"/>
</dbReference>
<sequence>MTPPMPASGSSTARSSTLNTPHSPLYCGTCSRLLTDPDKRRKGDGYYKHCKKCRDKLTVSRHQRRSEAIKRKVDDTAPNSPNQKLCLSKPGKTGDKYQTTPSSAPSAPNAPNDRSEHLASKSSCNSIEQDVNLPTQLPKKTIHKPSENDITIINDSVPGVRKCSVCSESIPIPDFPHLSSCNHIPDVCHDCLLQWLDQEMAATQDIQKIRCPSDCAGLMTYQDIQKYTSAEVFDHYNELSLRSFLSTQEDFIYCIAPGCSSGQIHDTTTLGEQGPIFRCIGCGYRMCTAHTPVIPFHENETCAEYNKRIETKPAQEGASAALLKEKAQKCPGCGSQIEKTTGCDHMTCKCGFEFCYVCRAPYAGPQGIRAVGNSAHREDCQYHTTRLPAHPDTVFGS</sequence>
<dbReference type="eggNOG" id="KOG1815">
    <property type="taxonomic scope" value="Eukaryota"/>
</dbReference>
<keyword evidence="5" id="KW-0677">Repeat</keyword>
<dbReference type="CDD" id="cd22584">
    <property type="entry name" value="Rcat_RBR_unk"/>
    <property type="match status" value="1"/>
</dbReference>
<keyword evidence="14" id="KW-1185">Reference proteome</keyword>
<evidence type="ECO:0000256" key="10">
    <source>
        <dbReference type="SAM" id="MobiDB-lite"/>
    </source>
</evidence>
<keyword evidence="3" id="KW-0808">Transferase</keyword>
<dbReference type="Gene3D" id="1.20.120.1750">
    <property type="match status" value="1"/>
</dbReference>
<feature type="compositionally biased region" description="Low complexity" evidence="10">
    <location>
        <begin position="101"/>
        <end position="112"/>
    </location>
</feature>
<dbReference type="EC" id="2.3.2.31" evidence="2"/>
<dbReference type="Pfam" id="PF01485">
    <property type="entry name" value="IBR"/>
    <property type="match status" value="1"/>
</dbReference>
<dbReference type="PROSITE" id="PS51873">
    <property type="entry name" value="TRIAD"/>
    <property type="match status" value="1"/>
</dbReference>
<dbReference type="AlphaFoldDB" id="W6ZM92"/>
<dbReference type="OrthoDB" id="1431934at2759"/>
<dbReference type="KEGG" id="bor:COCMIDRAFT_21517"/>
<dbReference type="STRING" id="930090.W6ZM92"/>
<dbReference type="CDD" id="cd20335">
    <property type="entry name" value="BRcat_RBR"/>
    <property type="match status" value="1"/>
</dbReference>